<dbReference type="Pfam" id="PF07032">
    <property type="entry name" value="DUF1322"/>
    <property type="match status" value="1"/>
</dbReference>
<organism evidence="1 2">
    <name type="scientific">Borrelia turcica IST7</name>
    <dbReference type="NCBI Taxonomy" id="1104446"/>
    <lineage>
        <taxon>Bacteria</taxon>
        <taxon>Pseudomonadati</taxon>
        <taxon>Spirochaetota</taxon>
        <taxon>Spirochaetia</taxon>
        <taxon>Spirochaetales</taxon>
        <taxon>Borreliaceae</taxon>
        <taxon>Borrelia</taxon>
    </lineage>
</organism>
<proteinExistence type="predicted"/>
<keyword evidence="2" id="KW-1185">Reference proteome</keyword>
<gene>
    <name evidence="1" type="ORF">DB313_06230</name>
</gene>
<dbReference type="KEGG" id="btur:DB313_06230"/>
<dbReference type="InterPro" id="IPR009753">
    <property type="entry name" value="DUF1322"/>
</dbReference>
<dbReference type="RefSeq" id="WP_120105017.1">
    <property type="nucleotide sequence ID" value="NZ_CP028891.1"/>
</dbReference>
<dbReference type="Proteomes" id="UP000275571">
    <property type="component" value="Plasmid lp27"/>
</dbReference>
<reference evidence="1 2" key="1">
    <citation type="journal article" date="2018" name="Infect. Genet. Evol.">
        <title>Genome-wide analysis of Borrelia turcica and 'Candidatus Borrelia tachyglossi' shows relapsing fever-like genomes with unique genomic links to Lyme disease Borrelia.</title>
        <authorList>
            <person name="Gofton A.W."/>
            <person name="Margos G."/>
            <person name="Fingerle V."/>
            <person name="Hepner S."/>
            <person name="Loh S.M."/>
            <person name="Ryan U."/>
            <person name="Irwin P."/>
            <person name="Oskam C.L."/>
        </authorList>
    </citation>
    <scope>NUCLEOTIDE SEQUENCE [LARGE SCALE GENOMIC DNA]</scope>
    <source>
        <strain evidence="1 2">IST7</strain>
        <plasmid evidence="1">lp27</plasmid>
    </source>
</reference>
<evidence type="ECO:0000313" key="2">
    <source>
        <dbReference type="Proteomes" id="UP000275571"/>
    </source>
</evidence>
<keyword evidence="1" id="KW-0614">Plasmid</keyword>
<dbReference type="EMBL" id="CP028891">
    <property type="protein sequence ID" value="AYE37097.1"/>
    <property type="molecule type" value="Genomic_DNA"/>
</dbReference>
<accession>A0A386PRG9</accession>
<geneLocation type="plasmid" evidence="1 2">
    <name>lp27</name>
</geneLocation>
<name>A0A386PRG9_9SPIR</name>
<protein>
    <recommendedName>
        <fullName evidence="3">DUF1322 domain-containing protein</fullName>
    </recommendedName>
</protein>
<dbReference type="AlphaFoldDB" id="A0A386PRG9"/>
<sequence length="76" mass="9141">MNNREVKKCINEIHESRSRYFRLLEKIKANKYHFPVIMGICSFSEVKSMYYKELVEVNLLAEAKLEKELFENLLLK</sequence>
<evidence type="ECO:0008006" key="3">
    <source>
        <dbReference type="Google" id="ProtNLM"/>
    </source>
</evidence>
<evidence type="ECO:0000313" key="1">
    <source>
        <dbReference type="EMBL" id="AYE37097.1"/>
    </source>
</evidence>
<dbReference type="OrthoDB" id="350915at2"/>